<dbReference type="PANTHER" id="PTHR11070">
    <property type="entry name" value="UVRD / RECB / PCRA DNA HELICASE FAMILY MEMBER"/>
    <property type="match status" value="1"/>
</dbReference>
<dbReference type="GO" id="GO:0003677">
    <property type="term" value="F:DNA binding"/>
    <property type="evidence" value="ECO:0007669"/>
    <property type="project" value="UniProtKB-KW"/>
</dbReference>
<dbReference type="Gene3D" id="1.10.10.160">
    <property type="match status" value="1"/>
</dbReference>
<evidence type="ECO:0000256" key="1">
    <source>
        <dbReference type="ARBA" id="ARBA00009922"/>
    </source>
</evidence>
<dbReference type="SUPFAM" id="SSF52540">
    <property type="entry name" value="P-loop containing nucleoside triphosphate hydrolases"/>
    <property type="match status" value="1"/>
</dbReference>
<dbReference type="CDD" id="cd18807">
    <property type="entry name" value="SF1_C_UvrD"/>
    <property type="match status" value="1"/>
</dbReference>
<dbReference type="GO" id="GO:0016787">
    <property type="term" value="F:hydrolase activity"/>
    <property type="evidence" value="ECO:0007669"/>
    <property type="project" value="UniProtKB-UniRule"/>
</dbReference>
<dbReference type="InterPro" id="IPR000212">
    <property type="entry name" value="DNA_helicase_UvrD/REP"/>
</dbReference>
<keyword evidence="6" id="KW-0238">DNA-binding</keyword>
<keyword evidence="2 11" id="KW-0547">Nucleotide-binding</keyword>
<comment type="catalytic activity">
    <reaction evidence="8">
        <text>Couples ATP hydrolysis with the unwinding of duplex DNA by translocating in the 3'-5' direction.</text>
        <dbReference type="EC" id="5.6.2.4"/>
    </reaction>
</comment>
<evidence type="ECO:0000256" key="9">
    <source>
        <dbReference type="ARBA" id="ARBA00034808"/>
    </source>
</evidence>
<dbReference type="EC" id="5.6.2.4" evidence="9"/>
<evidence type="ECO:0000256" key="5">
    <source>
        <dbReference type="ARBA" id="ARBA00022840"/>
    </source>
</evidence>
<evidence type="ECO:0000256" key="2">
    <source>
        <dbReference type="ARBA" id="ARBA00022741"/>
    </source>
</evidence>
<dbReference type="Pfam" id="PF13361">
    <property type="entry name" value="UvrD_C"/>
    <property type="match status" value="1"/>
</dbReference>
<dbReference type="PROSITE" id="PS51217">
    <property type="entry name" value="UVRD_HELICASE_CTER"/>
    <property type="match status" value="1"/>
</dbReference>
<protein>
    <recommendedName>
        <fullName evidence="9">DNA 3'-5' helicase</fullName>
        <ecNumber evidence="9">5.6.2.4</ecNumber>
    </recommendedName>
</protein>
<feature type="compositionally biased region" description="Basic and acidic residues" evidence="12">
    <location>
        <begin position="795"/>
        <end position="807"/>
    </location>
</feature>
<keyword evidence="7" id="KW-0413">Isomerase</keyword>
<keyword evidence="16" id="KW-1185">Reference proteome</keyword>
<dbReference type="Gene3D" id="1.10.486.10">
    <property type="entry name" value="PCRA, domain 4"/>
    <property type="match status" value="1"/>
</dbReference>
<dbReference type="PANTHER" id="PTHR11070:SF2">
    <property type="entry name" value="ATP-DEPENDENT DNA HELICASE SRS2"/>
    <property type="match status" value="1"/>
</dbReference>
<sequence>MDSILDGLNSAQRAAVSSPSSILQVLAPPGSGKTKTLTARVAYLLSHHGYRPQDVICCTFTIKASREMRERLSKLVGDRVQSKLILGTFHSICRRYLVTYGYLIGLRKGFGIADSGDSLAIIRRIVKRLQLNIQPNMARARISYQKAHGVTPEDLEAKHMKGSKVLEHREFFQVYQAYERHLADSNLLDYDDLLLRCAQLLRQHPECVSNVQSVLVDEFQDTNHIQYELMNLLASQNRRITVVGDPDQSIYGFRSAEIKNLTRMQQLYSDTSVVLLEDNYRSSGSILSSAQDVIEQDSSRPAKRLQPTHSVGTMPVLRKLPTAEAEAQWIVLEIKRCIALTGKLLKYSDFAILLRSAALSRQIESEMGKQGMPYRMVGGLRFFDRVEIKLLLDYLRVISQPGNTDALLRIINVPSRKIGEESIRSLMSGAEKASKPFWDFIKDVAQGRRSTEKTLSKPTSHGLGAFVGLIESSRQKLLECTDCSAPKKLLEFVIKKLCFREYLTSTYGTNEENKWANVEELLGQAEDTAAAGEANEQDDSLPEIQGLSQQQAHPGEEALSRFLANVALSTEVLQQEGEEGEQSQERVTISTIHAAKGLEWPVVFVPAVYNGIIPHSRAEDSDEERRLLYVAMTRAQALLYLSYPLEQSRSGETTNVSTFLPERIIESRFRLLGPNLHEQIVYGIADILRRPRPTSEAMLEGQVSLPSILDDQWTVDGREAADAVFRWDGSRAVDGEEPSAKRPRYSRESSISTTTTYMSASTYTMNGSNLSVPTTMSLGFSTAREYIATNPAARQEQKPELGFENKSKTTGTGTSGRSAVGLSQKSISGFFSKPSSQPKPKSSESVPTHCHTTPGDRNNAIGPTAEGKNKNVLPTNFSTYRPQAQRLQTARPILEPSDPNRYTWLAMSSKPTAKPILRSGDEGREISDKGEAGREWAASEVKRPQGPVGGARPATTYHTTTMAMLQGAAPVPTRRTLGIRRSMNGWEERMKRAGNQRP</sequence>
<dbReference type="InterPro" id="IPR013986">
    <property type="entry name" value="DExx_box_DNA_helicase_dom_sf"/>
</dbReference>
<keyword evidence="4 11" id="KW-0347">Helicase</keyword>
<feature type="region of interest" description="Disordered" evidence="12">
    <location>
        <begin position="733"/>
        <end position="752"/>
    </location>
</feature>
<dbReference type="GO" id="GO:0043138">
    <property type="term" value="F:3'-5' DNA helicase activity"/>
    <property type="evidence" value="ECO:0007669"/>
    <property type="project" value="UniProtKB-EC"/>
</dbReference>
<feature type="region of interest" description="Disordered" evidence="12">
    <location>
        <begin position="913"/>
        <end position="954"/>
    </location>
</feature>
<evidence type="ECO:0000259" key="14">
    <source>
        <dbReference type="PROSITE" id="PS51217"/>
    </source>
</evidence>
<dbReference type="EMBL" id="JNOM01000262">
    <property type="protein sequence ID" value="KNG83540.1"/>
    <property type="molecule type" value="Genomic_DNA"/>
</dbReference>
<dbReference type="GO" id="GO:0005524">
    <property type="term" value="F:ATP binding"/>
    <property type="evidence" value="ECO:0007669"/>
    <property type="project" value="UniProtKB-UniRule"/>
</dbReference>
<accession>A0A0L1IVX1</accession>
<name>A0A0L1IVX1_ASPN3</name>
<keyword evidence="5 11" id="KW-0067">ATP-binding</keyword>
<gene>
    <name evidence="15" type="ORF">ANOM_010556</name>
</gene>
<dbReference type="OrthoDB" id="1470711at2759"/>
<feature type="region of interest" description="Disordered" evidence="12">
    <location>
        <begin position="967"/>
        <end position="998"/>
    </location>
</feature>
<evidence type="ECO:0000259" key="13">
    <source>
        <dbReference type="PROSITE" id="PS51198"/>
    </source>
</evidence>
<dbReference type="CDD" id="cd17932">
    <property type="entry name" value="DEXQc_UvrD"/>
    <property type="match status" value="1"/>
</dbReference>
<comment type="similarity">
    <text evidence="1">Belongs to the helicase family. UvrD subfamily.</text>
</comment>
<dbReference type="FunFam" id="1.10.486.10:FF:000011">
    <property type="entry name" value="ATP-depentend DNA helicase, putative"/>
    <property type="match status" value="1"/>
</dbReference>
<dbReference type="InterPro" id="IPR014016">
    <property type="entry name" value="UvrD-like_ATP-bd"/>
</dbReference>
<dbReference type="GO" id="GO:0032991">
    <property type="term" value="C:protein-containing complex"/>
    <property type="evidence" value="ECO:0007669"/>
    <property type="project" value="UniProtKB-ARBA"/>
</dbReference>
<dbReference type="Pfam" id="PF00580">
    <property type="entry name" value="UvrD-helicase"/>
    <property type="match status" value="1"/>
</dbReference>
<feature type="compositionally biased region" description="Low complexity" evidence="12">
    <location>
        <begin position="832"/>
        <end position="845"/>
    </location>
</feature>
<evidence type="ECO:0000256" key="10">
    <source>
        <dbReference type="ARBA" id="ARBA00048988"/>
    </source>
</evidence>
<evidence type="ECO:0000256" key="4">
    <source>
        <dbReference type="ARBA" id="ARBA00022806"/>
    </source>
</evidence>
<evidence type="ECO:0000313" key="15">
    <source>
        <dbReference type="EMBL" id="KNG83540.1"/>
    </source>
</evidence>
<dbReference type="PROSITE" id="PS51198">
    <property type="entry name" value="UVRD_HELICASE_ATP_BIND"/>
    <property type="match status" value="1"/>
</dbReference>
<dbReference type="InterPro" id="IPR014017">
    <property type="entry name" value="DNA_helicase_UvrD-like_C"/>
</dbReference>
<dbReference type="STRING" id="1509407.A0A0L1IVX1"/>
<dbReference type="InterPro" id="IPR027417">
    <property type="entry name" value="P-loop_NTPase"/>
</dbReference>
<organism evidence="15 16">
    <name type="scientific">Aspergillus nomiae NRRL (strain ATCC 15546 / NRRL 13137 / CBS 260.88 / M93)</name>
    <dbReference type="NCBI Taxonomy" id="1509407"/>
    <lineage>
        <taxon>Eukaryota</taxon>
        <taxon>Fungi</taxon>
        <taxon>Dikarya</taxon>
        <taxon>Ascomycota</taxon>
        <taxon>Pezizomycotina</taxon>
        <taxon>Eurotiomycetes</taxon>
        <taxon>Eurotiomycetidae</taxon>
        <taxon>Eurotiales</taxon>
        <taxon>Aspergillaceae</taxon>
        <taxon>Aspergillus</taxon>
        <taxon>Aspergillus subgen. Circumdati</taxon>
    </lineage>
</organism>
<dbReference type="RefSeq" id="XP_015404463.1">
    <property type="nucleotide sequence ID" value="XM_015555812.1"/>
</dbReference>
<keyword evidence="3 11" id="KW-0378">Hydrolase</keyword>
<comment type="caution">
    <text evidence="15">The sequence shown here is derived from an EMBL/GenBank/DDBJ whole genome shotgun (WGS) entry which is preliminary data.</text>
</comment>
<evidence type="ECO:0000256" key="12">
    <source>
        <dbReference type="SAM" id="MobiDB-lite"/>
    </source>
</evidence>
<feature type="region of interest" description="Disordered" evidence="12">
    <location>
        <begin position="791"/>
        <end position="872"/>
    </location>
</feature>
<proteinExistence type="inferred from homology"/>
<dbReference type="FunFam" id="1.10.10.160:FF:000001">
    <property type="entry name" value="ATP-dependent DNA helicase"/>
    <property type="match status" value="1"/>
</dbReference>
<dbReference type="GO" id="GO:0005634">
    <property type="term" value="C:nucleus"/>
    <property type="evidence" value="ECO:0007669"/>
    <property type="project" value="TreeGrafter"/>
</dbReference>
<dbReference type="AlphaFoldDB" id="A0A0L1IVX1"/>
<evidence type="ECO:0000256" key="11">
    <source>
        <dbReference type="PROSITE-ProRule" id="PRU00560"/>
    </source>
</evidence>
<feature type="binding site" evidence="11">
    <location>
        <begin position="27"/>
        <end position="34"/>
    </location>
    <ligand>
        <name>ATP</name>
        <dbReference type="ChEBI" id="CHEBI:30616"/>
    </ligand>
</feature>
<reference evidence="15 16" key="1">
    <citation type="submission" date="2014-06" db="EMBL/GenBank/DDBJ databases">
        <title>The Genome of the Aflatoxigenic Filamentous Fungus Aspergillus nomius.</title>
        <authorList>
            <person name="Moore M.G."/>
            <person name="Shannon B.M."/>
            <person name="Brian M.M."/>
        </authorList>
    </citation>
    <scope>NUCLEOTIDE SEQUENCE [LARGE SCALE GENOMIC DNA]</scope>
    <source>
        <strain evidence="15 16">NRRL 13137</strain>
    </source>
</reference>
<feature type="compositionally biased region" description="Basic and acidic residues" evidence="12">
    <location>
        <begin position="919"/>
        <end position="934"/>
    </location>
</feature>
<feature type="domain" description="UvrD-like helicase ATP-binding" evidence="13">
    <location>
        <begin position="6"/>
        <end position="283"/>
    </location>
</feature>
<evidence type="ECO:0000256" key="6">
    <source>
        <dbReference type="ARBA" id="ARBA00023125"/>
    </source>
</evidence>
<dbReference type="Gene3D" id="3.40.50.300">
    <property type="entry name" value="P-loop containing nucleotide triphosphate hydrolases"/>
    <property type="match status" value="2"/>
</dbReference>
<dbReference type="GeneID" id="26812360"/>
<dbReference type="Proteomes" id="UP000037505">
    <property type="component" value="Unassembled WGS sequence"/>
</dbReference>
<feature type="domain" description="UvrD-like helicase C-terminal" evidence="14">
    <location>
        <begin position="284"/>
        <end position="597"/>
    </location>
</feature>
<evidence type="ECO:0000256" key="3">
    <source>
        <dbReference type="ARBA" id="ARBA00022801"/>
    </source>
</evidence>
<evidence type="ECO:0000256" key="8">
    <source>
        <dbReference type="ARBA" id="ARBA00034617"/>
    </source>
</evidence>
<dbReference type="GO" id="GO:0000725">
    <property type="term" value="P:recombinational repair"/>
    <property type="evidence" value="ECO:0007669"/>
    <property type="project" value="TreeGrafter"/>
</dbReference>
<comment type="catalytic activity">
    <reaction evidence="10">
        <text>ATP + H2O = ADP + phosphate + H(+)</text>
        <dbReference type="Rhea" id="RHEA:13065"/>
        <dbReference type="ChEBI" id="CHEBI:15377"/>
        <dbReference type="ChEBI" id="CHEBI:15378"/>
        <dbReference type="ChEBI" id="CHEBI:30616"/>
        <dbReference type="ChEBI" id="CHEBI:43474"/>
        <dbReference type="ChEBI" id="CHEBI:456216"/>
        <dbReference type="EC" id="5.6.2.4"/>
    </reaction>
</comment>
<evidence type="ECO:0000256" key="7">
    <source>
        <dbReference type="ARBA" id="ARBA00023235"/>
    </source>
</evidence>
<evidence type="ECO:0000313" key="16">
    <source>
        <dbReference type="Proteomes" id="UP000037505"/>
    </source>
</evidence>